<keyword evidence="1" id="KW-1133">Transmembrane helix</keyword>
<keyword evidence="1" id="KW-0812">Transmembrane</keyword>
<keyword evidence="1" id="KW-0472">Membrane</keyword>
<dbReference type="AlphaFoldDB" id="A0A841IM04"/>
<keyword evidence="3" id="KW-1185">Reference proteome</keyword>
<sequence length="50" mass="5406">MINFDSALFWVVFFGLPIAAIVAIVLLARYQSSGVQEDGRDDAPDDSSTS</sequence>
<gene>
    <name evidence="2" type="ORF">FHS13_001632</name>
</gene>
<name>A0A841IM04_9ACTN</name>
<feature type="transmembrane region" description="Helical" evidence="1">
    <location>
        <begin position="6"/>
        <end position="28"/>
    </location>
</feature>
<evidence type="ECO:0000313" key="2">
    <source>
        <dbReference type="EMBL" id="MBB6119683.1"/>
    </source>
</evidence>
<dbReference type="Proteomes" id="UP000536604">
    <property type="component" value="Unassembled WGS sequence"/>
</dbReference>
<evidence type="ECO:0000313" key="3">
    <source>
        <dbReference type="Proteomes" id="UP000536604"/>
    </source>
</evidence>
<reference evidence="2 3" key="1">
    <citation type="submission" date="2020-08" db="EMBL/GenBank/DDBJ databases">
        <title>Genomic Encyclopedia of Type Strains, Phase III (KMG-III): the genomes of soil and plant-associated and newly described type strains.</title>
        <authorList>
            <person name="Whitman W."/>
        </authorList>
    </citation>
    <scope>NUCLEOTIDE SEQUENCE [LARGE SCALE GENOMIC DNA]</scope>
    <source>
        <strain evidence="2 3">CECT 8712</strain>
    </source>
</reference>
<organism evidence="2 3">
    <name type="scientific">Nocardiopsis algeriensis</name>
    <dbReference type="NCBI Taxonomy" id="1478215"/>
    <lineage>
        <taxon>Bacteria</taxon>
        <taxon>Bacillati</taxon>
        <taxon>Actinomycetota</taxon>
        <taxon>Actinomycetes</taxon>
        <taxon>Streptosporangiales</taxon>
        <taxon>Nocardiopsidaceae</taxon>
        <taxon>Nocardiopsis</taxon>
    </lineage>
</organism>
<evidence type="ECO:0000256" key="1">
    <source>
        <dbReference type="SAM" id="Phobius"/>
    </source>
</evidence>
<protein>
    <submittedName>
        <fullName evidence="2">Uncharacterized protein</fullName>
    </submittedName>
</protein>
<proteinExistence type="predicted"/>
<accession>A0A841IM04</accession>
<comment type="caution">
    <text evidence="2">The sequence shown here is derived from an EMBL/GenBank/DDBJ whole genome shotgun (WGS) entry which is preliminary data.</text>
</comment>
<dbReference type="EMBL" id="JACHJO010000004">
    <property type="protein sequence ID" value="MBB6119683.1"/>
    <property type="molecule type" value="Genomic_DNA"/>
</dbReference>
<dbReference type="RefSeq" id="WP_184290293.1">
    <property type="nucleotide sequence ID" value="NZ_JACHJO010000004.1"/>
</dbReference>